<evidence type="ECO:0000313" key="2">
    <source>
        <dbReference type="EMBL" id="KAG5184754.1"/>
    </source>
</evidence>
<dbReference type="AlphaFoldDB" id="A0A835Z1Y2"/>
<dbReference type="InterPro" id="IPR011333">
    <property type="entry name" value="SKP1/BTB/POZ_sf"/>
</dbReference>
<proteinExistence type="predicted"/>
<accession>A0A835Z1Y2</accession>
<feature type="domain" description="TLDc" evidence="1">
    <location>
        <begin position="161"/>
        <end position="304"/>
    </location>
</feature>
<comment type="caution">
    <text evidence="2">The sequence shown here is derived from an EMBL/GenBank/DDBJ whole genome shotgun (WGS) entry which is preliminary data.</text>
</comment>
<dbReference type="Pfam" id="PF07534">
    <property type="entry name" value="TLD"/>
    <property type="match status" value="1"/>
</dbReference>
<organism evidence="2 3">
    <name type="scientific">Tribonema minus</name>
    <dbReference type="NCBI Taxonomy" id="303371"/>
    <lineage>
        <taxon>Eukaryota</taxon>
        <taxon>Sar</taxon>
        <taxon>Stramenopiles</taxon>
        <taxon>Ochrophyta</taxon>
        <taxon>PX clade</taxon>
        <taxon>Xanthophyceae</taxon>
        <taxon>Tribonematales</taxon>
        <taxon>Tribonemataceae</taxon>
        <taxon>Tribonema</taxon>
    </lineage>
</organism>
<protein>
    <recommendedName>
        <fullName evidence="1">TLDc domain-containing protein</fullName>
    </recommendedName>
</protein>
<dbReference type="SUPFAM" id="SSF54695">
    <property type="entry name" value="POZ domain"/>
    <property type="match status" value="1"/>
</dbReference>
<evidence type="ECO:0000313" key="3">
    <source>
        <dbReference type="Proteomes" id="UP000664859"/>
    </source>
</evidence>
<dbReference type="EMBL" id="JAFCMP010000153">
    <property type="protein sequence ID" value="KAG5184754.1"/>
    <property type="molecule type" value="Genomic_DNA"/>
</dbReference>
<name>A0A835Z1Y2_9STRA</name>
<evidence type="ECO:0000259" key="1">
    <source>
        <dbReference type="Pfam" id="PF07534"/>
    </source>
</evidence>
<dbReference type="InterPro" id="IPR006571">
    <property type="entry name" value="TLDc_dom"/>
</dbReference>
<dbReference type="Proteomes" id="UP000664859">
    <property type="component" value="Unassembled WGS sequence"/>
</dbReference>
<dbReference type="OrthoDB" id="2369020at2759"/>
<keyword evidence="3" id="KW-1185">Reference proteome</keyword>
<gene>
    <name evidence="2" type="ORF">JKP88DRAFT_181023</name>
</gene>
<reference evidence="2" key="1">
    <citation type="submission" date="2021-02" db="EMBL/GenBank/DDBJ databases">
        <title>First Annotated Genome of the Yellow-green Alga Tribonema minus.</title>
        <authorList>
            <person name="Mahan K.M."/>
        </authorList>
    </citation>
    <scope>NUCLEOTIDE SEQUENCE</scope>
    <source>
        <strain evidence="2">UTEX B ZZ1240</strain>
    </source>
</reference>
<sequence length="559" mass="61106">MTTQCTANGAVLQDYKPPSLLTLNVGGAKLLVKRSALTLFDDSKLAWMFSGRWDHVLPRDHSGRIFLDLDVKWFSPITEYLSELSRGAAADDVHLPLTQLSDDDKLGVQACAEMFGLCPILARELDPRLFLARQALANVTQHIASVARLGEETKLKIGWSAPWQLLYQSSAHGATPQEFHRLCAHKPNTICLATDDKGNVFGGFTTVARTSSPGSWQPDPAAFLFCKGSNSTAMQRYCQTGTSPQHAVLHKSSHGPIFGVGNDLQFAFSSEGAIAYCSATRTYQPMPINGTSGGKVVYLFVWQVPQTGDSAPPSLTPNADAAVSCQPAPSLSYITSPVALRADMSSLTDPATTLSFHFGLWLKEQLDACDSELRAVDRRAKLFTSEMAFMQQVNATLSPEDLDGRKRAWLEKVCIQTAMPSESDPPAPPTRLKGIHNGIVYIACRGTGQLCTMRETFTQFGATPLANKYASDVWGGIVEVELDEEGCVFEDHNQECFHKLANVMRLRSIVRRPDFSGTIGSSKPAPMPAHLTATMTNMLEYLMIDSEQFFSSLNSPVEN</sequence>
<dbReference type="Gene3D" id="3.30.710.10">
    <property type="entry name" value="Potassium Channel Kv1.1, Chain A"/>
    <property type="match status" value="1"/>
</dbReference>